<proteinExistence type="predicted"/>
<dbReference type="AlphaFoldDB" id="A0A7R9IKY1"/>
<reference evidence="1" key="1">
    <citation type="submission" date="2020-11" db="EMBL/GenBank/DDBJ databases">
        <authorList>
            <person name="Tran Van P."/>
        </authorList>
    </citation>
    <scope>NUCLEOTIDE SEQUENCE</scope>
</reference>
<evidence type="ECO:0000313" key="1">
    <source>
        <dbReference type="EMBL" id="CAD7460279.1"/>
    </source>
</evidence>
<gene>
    <name evidence="1" type="ORF">TTEB3V08_LOCUS8215</name>
</gene>
<protein>
    <submittedName>
        <fullName evidence="1">Uncharacterized protein</fullName>
    </submittedName>
</protein>
<accession>A0A7R9IKY1</accession>
<dbReference type="EMBL" id="OE003569">
    <property type="protein sequence ID" value="CAD7460279.1"/>
    <property type="molecule type" value="Genomic_DNA"/>
</dbReference>
<name>A0A7R9IKY1_9NEOP</name>
<organism evidence="1">
    <name type="scientific">Timema tahoe</name>
    <dbReference type="NCBI Taxonomy" id="61484"/>
    <lineage>
        <taxon>Eukaryota</taxon>
        <taxon>Metazoa</taxon>
        <taxon>Ecdysozoa</taxon>
        <taxon>Arthropoda</taxon>
        <taxon>Hexapoda</taxon>
        <taxon>Insecta</taxon>
        <taxon>Pterygota</taxon>
        <taxon>Neoptera</taxon>
        <taxon>Polyneoptera</taxon>
        <taxon>Phasmatodea</taxon>
        <taxon>Timematodea</taxon>
        <taxon>Timematoidea</taxon>
        <taxon>Timematidae</taxon>
        <taxon>Timema</taxon>
    </lineage>
</organism>
<sequence length="144" mass="15537">MFTVATYPEGKTDKIKPGCSCAVCRCDGSTNKFSRRGDKAAAIGNSGTDSAFHRPVTRCNSTPLYTPHPSIFSNYPQTSKSSTLGLNTRQHPAVAAHSLRGLSDRHQNALHAPLPQHTMGDYYNTGNVIAAPSAASMWRMFTGH</sequence>